<dbReference type="InParanoid" id="S8F7X5"/>
<gene>
    <name evidence="2" type="ORF">FOMPIDRAFT_82412</name>
</gene>
<feature type="compositionally biased region" description="Basic residues" evidence="1">
    <location>
        <begin position="836"/>
        <end position="849"/>
    </location>
</feature>
<feature type="compositionally biased region" description="Basic and acidic residues" evidence="1">
    <location>
        <begin position="807"/>
        <end position="823"/>
    </location>
</feature>
<dbReference type="STRING" id="743788.S8F7X5"/>
<dbReference type="EMBL" id="KE504173">
    <property type="protein sequence ID" value="EPS97730.1"/>
    <property type="molecule type" value="Genomic_DNA"/>
</dbReference>
<reference evidence="2 3" key="1">
    <citation type="journal article" date="2012" name="Science">
        <title>The Paleozoic origin of enzymatic lignin decomposition reconstructed from 31 fungal genomes.</title>
        <authorList>
            <person name="Floudas D."/>
            <person name="Binder M."/>
            <person name="Riley R."/>
            <person name="Barry K."/>
            <person name="Blanchette R.A."/>
            <person name="Henrissat B."/>
            <person name="Martinez A.T."/>
            <person name="Otillar R."/>
            <person name="Spatafora J.W."/>
            <person name="Yadav J.S."/>
            <person name="Aerts A."/>
            <person name="Benoit I."/>
            <person name="Boyd A."/>
            <person name="Carlson A."/>
            <person name="Copeland A."/>
            <person name="Coutinho P.M."/>
            <person name="de Vries R.P."/>
            <person name="Ferreira P."/>
            <person name="Findley K."/>
            <person name="Foster B."/>
            <person name="Gaskell J."/>
            <person name="Glotzer D."/>
            <person name="Gorecki P."/>
            <person name="Heitman J."/>
            <person name="Hesse C."/>
            <person name="Hori C."/>
            <person name="Igarashi K."/>
            <person name="Jurgens J.A."/>
            <person name="Kallen N."/>
            <person name="Kersten P."/>
            <person name="Kohler A."/>
            <person name="Kuees U."/>
            <person name="Kumar T.K.A."/>
            <person name="Kuo A."/>
            <person name="LaButti K."/>
            <person name="Larrondo L.F."/>
            <person name="Lindquist E."/>
            <person name="Ling A."/>
            <person name="Lombard V."/>
            <person name="Lucas S."/>
            <person name="Lundell T."/>
            <person name="Martin R."/>
            <person name="McLaughlin D.J."/>
            <person name="Morgenstern I."/>
            <person name="Morin E."/>
            <person name="Murat C."/>
            <person name="Nagy L.G."/>
            <person name="Nolan M."/>
            <person name="Ohm R.A."/>
            <person name="Patyshakuliyeva A."/>
            <person name="Rokas A."/>
            <person name="Ruiz-Duenas F.J."/>
            <person name="Sabat G."/>
            <person name="Salamov A."/>
            <person name="Samejima M."/>
            <person name="Schmutz J."/>
            <person name="Slot J.C."/>
            <person name="St John F."/>
            <person name="Stenlid J."/>
            <person name="Sun H."/>
            <person name="Sun S."/>
            <person name="Syed K."/>
            <person name="Tsang A."/>
            <person name="Wiebenga A."/>
            <person name="Young D."/>
            <person name="Pisabarro A."/>
            <person name="Eastwood D.C."/>
            <person name="Martin F."/>
            <person name="Cullen D."/>
            <person name="Grigoriev I.V."/>
            <person name="Hibbett D.S."/>
        </authorList>
    </citation>
    <scope>NUCLEOTIDE SEQUENCE</scope>
    <source>
        <strain evidence="3">FP-58527</strain>
    </source>
</reference>
<proteinExistence type="predicted"/>
<dbReference type="HOGENOM" id="CLU_016019_0_0_1"/>
<feature type="region of interest" description="Disordered" evidence="1">
    <location>
        <begin position="664"/>
        <end position="691"/>
    </location>
</feature>
<protein>
    <submittedName>
        <fullName evidence="2">Uncharacterized protein</fullName>
    </submittedName>
</protein>
<feature type="region of interest" description="Disordered" evidence="1">
    <location>
        <begin position="27"/>
        <end position="62"/>
    </location>
</feature>
<feature type="compositionally biased region" description="Basic and acidic residues" evidence="1">
    <location>
        <begin position="282"/>
        <end position="291"/>
    </location>
</feature>
<name>S8F7X5_FOMSC</name>
<feature type="region of interest" description="Disordered" evidence="1">
    <location>
        <begin position="138"/>
        <end position="194"/>
    </location>
</feature>
<feature type="compositionally biased region" description="Polar residues" evidence="1">
    <location>
        <begin position="138"/>
        <end position="149"/>
    </location>
</feature>
<keyword evidence="3" id="KW-1185">Reference proteome</keyword>
<dbReference type="Proteomes" id="UP000015241">
    <property type="component" value="Unassembled WGS sequence"/>
</dbReference>
<feature type="compositionally biased region" description="Low complexity" evidence="1">
    <location>
        <begin position="493"/>
        <end position="507"/>
    </location>
</feature>
<feature type="region of interest" description="Disordered" evidence="1">
    <location>
        <begin position="276"/>
        <end position="329"/>
    </location>
</feature>
<evidence type="ECO:0000313" key="2">
    <source>
        <dbReference type="EMBL" id="EPS97730.1"/>
    </source>
</evidence>
<feature type="compositionally biased region" description="Polar residues" evidence="1">
    <location>
        <begin position="681"/>
        <end position="691"/>
    </location>
</feature>
<evidence type="ECO:0000256" key="1">
    <source>
        <dbReference type="SAM" id="MobiDB-lite"/>
    </source>
</evidence>
<feature type="region of interest" description="Disordered" evidence="1">
    <location>
        <begin position="69"/>
        <end position="88"/>
    </location>
</feature>
<organism evidence="2 3">
    <name type="scientific">Fomitopsis schrenkii</name>
    <name type="common">Brown rot fungus</name>
    <dbReference type="NCBI Taxonomy" id="2126942"/>
    <lineage>
        <taxon>Eukaryota</taxon>
        <taxon>Fungi</taxon>
        <taxon>Dikarya</taxon>
        <taxon>Basidiomycota</taxon>
        <taxon>Agaricomycotina</taxon>
        <taxon>Agaricomycetes</taxon>
        <taxon>Polyporales</taxon>
        <taxon>Fomitopsis</taxon>
    </lineage>
</organism>
<evidence type="ECO:0000313" key="3">
    <source>
        <dbReference type="Proteomes" id="UP000015241"/>
    </source>
</evidence>
<dbReference type="eggNOG" id="ENOG502SU3M">
    <property type="taxonomic scope" value="Eukaryota"/>
</dbReference>
<feature type="region of interest" description="Disordered" evidence="1">
    <location>
        <begin position="790"/>
        <end position="872"/>
    </location>
</feature>
<dbReference type="OrthoDB" id="2573559at2759"/>
<dbReference type="AlphaFoldDB" id="S8F7X5"/>
<feature type="compositionally biased region" description="Polar residues" evidence="1">
    <location>
        <begin position="292"/>
        <end position="305"/>
    </location>
</feature>
<accession>S8F7X5</accession>
<sequence length="872" mass="94132">MSSIVQSPPLQYVDRAVQTDPELCKAQVPLASSETDRRSSTLSPVAEAEELHESEMSYGAFSRTSTPFGSAYSEPFDRSGTPSPEPTITTKARVYKGFTSLGRMNGTTISTAPRIVSLPETVSRYSAKVVVQKSTPRVVSTPMPTTGSKNLLPGSPAESDDELLLFGTNGEGTSHTHAHSQVPETPHTPSPVSSPESIVIIGNNNQLADSFLRGDQIQISDQKEANKDDQGWISWASSPPRPIPALHGPLSLPYARCPSGAEGTIIEEPDNLPRMIWGLEGEGSHPSRSKDSSSQQAGPTKSPARSTHRVNKASVPPRLQLGASATPSDLGSQLMGLTIHETPETGSVSTAQCGAPQGQDFVSYPLCGQEPIDLAELVRNEMELTRPDILADNAHGHSGDHRSGMLLNHHGNNWFNTPIVPRIMKDNNPLAVSNLTNQRPLQADRFSNAPGGPFGSYDVFSQAIPSLRAHARDTSHASERLTPRRQTALEIAQQYRHQQAQQQRQQQSALPTPPNSSSPIWSSSFSPYPSSVVSPELRSNVSALNKLSPPIVHPRSGNVLLDISQQLGRGSIAALSDRQSEIDLLTLASTAHLDDHYGLHATSPPLYTVSDSVQAYMRGQYRLPSEETVRQNVLGRSPAVPRPPPNTPYTALSRGHVVQHKLAPPSAMVTPPSPTSPQQPRTYSLSSQQNRSVPITRLIQRRLSAVPEEDSPSLPDDGVPTMGHPYPCSEMQSLNLDLPADIQLSHLQHLLSPPLTGQHIRMRGFDMRSTGLSSSSTDGRLADLDQHAVHVKLPATSTRRPVGPRNPRSDDRAPQALGRRENINDDSPNAGSARGRAQRRGGVRGRGRGGRTPTVSAVNRPERVDGGLMVKS</sequence>
<feature type="region of interest" description="Disordered" evidence="1">
    <location>
        <begin position="493"/>
        <end position="524"/>
    </location>
</feature>